<comment type="caution">
    <text evidence="2">The sequence shown here is derived from an EMBL/GenBank/DDBJ whole genome shotgun (WGS) entry which is preliminary data.</text>
</comment>
<evidence type="ECO:0000256" key="1">
    <source>
        <dbReference type="SAM" id="MobiDB-lite"/>
    </source>
</evidence>
<evidence type="ECO:0000313" key="2">
    <source>
        <dbReference type="EMBL" id="KAH0942478.1"/>
    </source>
</evidence>
<dbReference type="InterPro" id="IPR017552">
    <property type="entry name" value="PHI/rmpB"/>
</dbReference>
<name>A0ABQ8ELE1_BRANA</name>
<feature type="non-terminal residue" evidence="2">
    <location>
        <position position="1"/>
    </location>
</feature>
<keyword evidence="3" id="KW-1185">Reference proteome</keyword>
<reference evidence="2 3" key="1">
    <citation type="submission" date="2021-05" db="EMBL/GenBank/DDBJ databases">
        <title>Genome Assembly of Synthetic Allotetraploid Brassica napus Reveals Homoeologous Exchanges between Subgenomes.</title>
        <authorList>
            <person name="Davis J.T."/>
        </authorList>
    </citation>
    <scope>NUCLEOTIDE SEQUENCE [LARGE SCALE GENOMIC DNA]</scope>
    <source>
        <strain evidence="3">cv. Da-Ae</strain>
        <tissue evidence="2">Seedling</tissue>
    </source>
</reference>
<dbReference type="Proteomes" id="UP000824890">
    <property type="component" value="Unassembled WGS sequence"/>
</dbReference>
<gene>
    <name evidence="2" type="ORF">HID58_002115</name>
</gene>
<accession>A0ABQ8ELE1</accession>
<evidence type="ECO:0000313" key="3">
    <source>
        <dbReference type="Proteomes" id="UP000824890"/>
    </source>
</evidence>
<feature type="compositionally biased region" description="Basic and acidic residues" evidence="1">
    <location>
        <begin position="8"/>
        <end position="32"/>
    </location>
</feature>
<dbReference type="PANTHER" id="PTHR43443:SF1">
    <property type="entry name" value="3-HEXULOSE-6-PHOSPHATE ISOMERASE"/>
    <property type="match status" value="1"/>
</dbReference>
<protein>
    <submittedName>
        <fullName evidence="2">Uncharacterized protein</fullName>
    </submittedName>
</protein>
<feature type="region of interest" description="Disordered" evidence="1">
    <location>
        <begin position="1"/>
        <end position="47"/>
    </location>
</feature>
<dbReference type="EMBL" id="JAGKQM010000001">
    <property type="protein sequence ID" value="KAH0942478.1"/>
    <property type="molecule type" value="Genomic_DNA"/>
</dbReference>
<dbReference type="PANTHER" id="PTHR43443">
    <property type="entry name" value="3-HEXULOSE-6-PHOSPHATE ISOMERASE"/>
    <property type="match status" value="1"/>
</dbReference>
<sequence>NQNLSMDRLSRFRKPNEDGMFREPSRDRRITKLDNLNGDNSHPTDPYPPPLDLLLTELTGVSHRSARVFFHGVGREGLMLKVKAFAMRLSTSASPLTYPGGFSTVDVICSIAKSCGAKVVLITAQLERGSCVKHTTDVCYVPAQTMASDGGGAAEKG</sequence>
<organism evidence="2 3">
    <name type="scientific">Brassica napus</name>
    <name type="common">Rape</name>
    <dbReference type="NCBI Taxonomy" id="3708"/>
    <lineage>
        <taxon>Eukaryota</taxon>
        <taxon>Viridiplantae</taxon>
        <taxon>Streptophyta</taxon>
        <taxon>Embryophyta</taxon>
        <taxon>Tracheophyta</taxon>
        <taxon>Spermatophyta</taxon>
        <taxon>Magnoliopsida</taxon>
        <taxon>eudicotyledons</taxon>
        <taxon>Gunneridae</taxon>
        <taxon>Pentapetalae</taxon>
        <taxon>rosids</taxon>
        <taxon>malvids</taxon>
        <taxon>Brassicales</taxon>
        <taxon>Brassicaceae</taxon>
        <taxon>Brassiceae</taxon>
        <taxon>Brassica</taxon>
    </lineage>
</organism>
<proteinExistence type="predicted"/>